<comment type="caution">
    <text evidence="1">The sequence shown here is derived from an EMBL/GenBank/DDBJ whole genome shotgun (WGS) entry which is preliminary data.</text>
</comment>
<keyword evidence="2" id="KW-1185">Reference proteome</keyword>
<dbReference type="EMBL" id="JAVFKD010000001">
    <property type="protein sequence ID" value="KAK5998286.1"/>
    <property type="molecule type" value="Genomic_DNA"/>
</dbReference>
<name>A0ABR0T2R5_9HYPO</name>
<proteinExistence type="predicted"/>
<gene>
    <name evidence="1" type="ORF">PT974_00660</name>
</gene>
<sequence length="49" mass="5657">MRVVHLMIRGFGCRGMERVRRVLDERKQNSVLEGVAIVEEQGRTTAERS</sequence>
<evidence type="ECO:0000313" key="2">
    <source>
        <dbReference type="Proteomes" id="UP001338125"/>
    </source>
</evidence>
<reference evidence="1 2" key="1">
    <citation type="submission" date="2024-01" db="EMBL/GenBank/DDBJ databases">
        <title>Complete genome of Cladobotryum mycophilum ATHUM6906.</title>
        <authorList>
            <person name="Christinaki A.C."/>
            <person name="Myridakis A.I."/>
            <person name="Kouvelis V.N."/>
        </authorList>
    </citation>
    <scope>NUCLEOTIDE SEQUENCE [LARGE SCALE GENOMIC DNA]</scope>
    <source>
        <strain evidence="1 2">ATHUM6906</strain>
    </source>
</reference>
<evidence type="ECO:0000313" key="1">
    <source>
        <dbReference type="EMBL" id="KAK5998286.1"/>
    </source>
</evidence>
<dbReference type="Proteomes" id="UP001338125">
    <property type="component" value="Unassembled WGS sequence"/>
</dbReference>
<organism evidence="1 2">
    <name type="scientific">Cladobotryum mycophilum</name>
    <dbReference type="NCBI Taxonomy" id="491253"/>
    <lineage>
        <taxon>Eukaryota</taxon>
        <taxon>Fungi</taxon>
        <taxon>Dikarya</taxon>
        <taxon>Ascomycota</taxon>
        <taxon>Pezizomycotina</taxon>
        <taxon>Sordariomycetes</taxon>
        <taxon>Hypocreomycetidae</taxon>
        <taxon>Hypocreales</taxon>
        <taxon>Hypocreaceae</taxon>
        <taxon>Cladobotryum</taxon>
    </lineage>
</organism>
<protein>
    <submittedName>
        <fullName evidence="1">Uncharacterized protein</fullName>
    </submittedName>
</protein>
<accession>A0ABR0T2R5</accession>